<dbReference type="InterPro" id="IPR035906">
    <property type="entry name" value="MetI-like_sf"/>
</dbReference>
<dbReference type="InterPro" id="IPR000515">
    <property type="entry name" value="MetI-like"/>
</dbReference>
<evidence type="ECO:0000256" key="4">
    <source>
        <dbReference type="ARBA" id="ARBA00022692"/>
    </source>
</evidence>
<evidence type="ECO:0000256" key="1">
    <source>
        <dbReference type="ARBA" id="ARBA00004651"/>
    </source>
</evidence>
<feature type="transmembrane region" description="Helical" evidence="7">
    <location>
        <begin position="258"/>
        <end position="280"/>
    </location>
</feature>
<evidence type="ECO:0000256" key="2">
    <source>
        <dbReference type="ARBA" id="ARBA00022448"/>
    </source>
</evidence>
<dbReference type="InterPro" id="IPR050366">
    <property type="entry name" value="BP-dependent_transpt_permease"/>
</dbReference>
<evidence type="ECO:0000313" key="10">
    <source>
        <dbReference type="Proteomes" id="UP000611708"/>
    </source>
</evidence>
<keyword evidence="6 7" id="KW-0472">Membrane</keyword>
<sequence length="291" mass="30805">MTVPAPELIHPTSLHPAPQTVRRSRRFPAGVALATCILAFLALCAISPTLIAPQDPYKISLLHTLRAPSLEFPFGTDQLGRDIFSRVVHGASYSLAIGLGATLIAVISGLSIGLVAGSAGGVVDLAFMRLIDVLLAFPALFMSMTVVALIGTGGVNVLIAIAIAEIPRYARIVRSQVLIVRTSGYVEAARILGQRRWVTLLRHILPHTVGPLIILSTLGIGSAILSSAALSYLGLGPKPPTPEWGLMLAEGQGYLRKAWWIGVFPGVFATLTVISTTVLGRRLKALSDGRV</sequence>
<name>A0ABS0HXQ0_9HYPH</name>
<evidence type="ECO:0000256" key="5">
    <source>
        <dbReference type="ARBA" id="ARBA00022989"/>
    </source>
</evidence>
<evidence type="ECO:0000256" key="7">
    <source>
        <dbReference type="RuleBase" id="RU363032"/>
    </source>
</evidence>
<dbReference type="Proteomes" id="UP000611708">
    <property type="component" value="Unassembled WGS sequence"/>
</dbReference>
<keyword evidence="5 7" id="KW-1133">Transmembrane helix</keyword>
<keyword evidence="2 7" id="KW-0813">Transport</keyword>
<protein>
    <submittedName>
        <fullName evidence="9">ABC transporter permease</fullName>
    </submittedName>
</protein>
<evidence type="ECO:0000313" key="9">
    <source>
        <dbReference type="EMBL" id="MBF9198031.1"/>
    </source>
</evidence>
<feature type="transmembrane region" description="Helical" evidence="7">
    <location>
        <begin position="31"/>
        <end position="52"/>
    </location>
</feature>
<proteinExistence type="inferred from homology"/>
<keyword evidence="10" id="KW-1185">Reference proteome</keyword>
<dbReference type="EMBL" id="JADQDN010000015">
    <property type="protein sequence ID" value="MBF9198031.1"/>
    <property type="molecule type" value="Genomic_DNA"/>
</dbReference>
<feature type="domain" description="ABC transmembrane type-1" evidence="8">
    <location>
        <begin position="91"/>
        <end position="280"/>
    </location>
</feature>
<dbReference type="Pfam" id="PF00528">
    <property type="entry name" value="BPD_transp_1"/>
    <property type="match status" value="1"/>
</dbReference>
<dbReference type="PANTHER" id="PTHR43386">
    <property type="entry name" value="OLIGOPEPTIDE TRANSPORT SYSTEM PERMEASE PROTEIN APPC"/>
    <property type="match status" value="1"/>
</dbReference>
<comment type="caution">
    <text evidence="9">The sequence shown here is derived from an EMBL/GenBank/DDBJ whole genome shotgun (WGS) entry which is preliminary data.</text>
</comment>
<organism evidence="9 10">
    <name type="scientific">Microvirga terrestris</name>
    <dbReference type="NCBI Taxonomy" id="2791024"/>
    <lineage>
        <taxon>Bacteria</taxon>
        <taxon>Pseudomonadati</taxon>
        <taxon>Pseudomonadota</taxon>
        <taxon>Alphaproteobacteria</taxon>
        <taxon>Hyphomicrobiales</taxon>
        <taxon>Methylobacteriaceae</taxon>
        <taxon>Microvirga</taxon>
    </lineage>
</organism>
<dbReference type="CDD" id="cd06261">
    <property type="entry name" value="TM_PBP2"/>
    <property type="match status" value="1"/>
</dbReference>
<evidence type="ECO:0000256" key="3">
    <source>
        <dbReference type="ARBA" id="ARBA00022475"/>
    </source>
</evidence>
<dbReference type="Gene3D" id="1.10.3720.10">
    <property type="entry name" value="MetI-like"/>
    <property type="match status" value="1"/>
</dbReference>
<feature type="transmembrane region" description="Helical" evidence="7">
    <location>
        <begin position="136"/>
        <end position="164"/>
    </location>
</feature>
<dbReference type="RefSeq" id="WP_196265381.1">
    <property type="nucleotide sequence ID" value="NZ_JADQDN010000015.1"/>
</dbReference>
<dbReference type="PROSITE" id="PS50928">
    <property type="entry name" value="ABC_TM1"/>
    <property type="match status" value="1"/>
</dbReference>
<comment type="subcellular location">
    <subcellularLocation>
        <location evidence="1 7">Cell membrane</location>
        <topology evidence="1 7">Multi-pass membrane protein</topology>
    </subcellularLocation>
</comment>
<feature type="transmembrane region" description="Helical" evidence="7">
    <location>
        <begin position="212"/>
        <end position="235"/>
    </location>
</feature>
<keyword evidence="4 7" id="KW-0812">Transmembrane</keyword>
<gene>
    <name evidence="9" type="ORF">I2H36_18520</name>
</gene>
<dbReference type="SUPFAM" id="SSF161098">
    <property type="entry name" value="MetI-like"/>
    <property type="match status" value="1"/>
</dbReference>
<feature type="transmembrane region" description="Helical" evidence="7">
    <location>
        <begin position="93"/>
        <end position="116"/>
    </location>
</feature>
<evidence type="ECO:0000256" key="6">
    <source>
        <dbReference type="ARBA" id="ARBA00023136"/>
    </source>
</evidence>
<reference evidence="9 10" key="1">
    <citation type="submission" date="2020-11" db="EMBL/GenBank/DDBJ databases">
        <authorList>
            <person name="Kim M.K."/>
        </authorList>
    </citation>
    <scope>NUCLEOTIDE SEQUENCE [LARGE SCALE GENOMIC DNA]</scope>
    <source>
        <strain evidence="9 10">BT290</strain>
    </source>
</reference>
<accession>A0ABS0HXQ0</accession>
<dbReference type="PANTHER" id="PTHR43386:SF25">
    <property type="entry name" value="PEPTIDE ABC TRANSPORTER PERMEASE PROTEIN"/>
    <property type="match status" value="1"/>
</dbReference>
<evidence type="ECO:0000259" key="8">
    <source>
        <dbReference type="PROSITE" id="PS50928"/>
    </source>
</evidence>
<keyword evidence="3" id="KW-1003">Cell membrane</keyword>
<comment type="similarity">
    <text evidence="7">Belongs to the binding-protein-dependent transport system permease family.</text>
</comment>